<sequence>MHNWLEGVLAHQLRTLWGLGRDEKVGENLAKLDTEDEQYTDTDISESADELEGLRAESQEYSTRNSTLSSDSTPTPHNTPAPMDMEDNNNNAEDEDDPNDFNYNPEDEIPSSLFFLTDIEVKAIRDCIKDVHLPTWVDRPPINLGEKQHGKLKAHEILILFTVIFPLVLPVLWWNDLSTSKERKLLDSYYQLTAATNIICSFKTSNTEAEKFTEFYVGYRKSIQTLFDFAHSLPNHHFAMHNEALLKHWGPLAGLSEFPGERMNGMFQKLKTNRRIYDMGYTMLKKLLHFIQFTILTKESQSPNSEHLQGLYNILQPPAISKSYTKLLLNDQACEAFLAKATPLSPQEYVVLLQYLNQIGRPYRAYTNMPHPEYSLVLPPAAKQLKEFNIREYTYSCKSSHQGNSNIQFQDRFNNCQRTGTIESIFQIPLEGVLQTFLIVQEHMLLPIGEEIKAPYIHYPRFKSKIVFASTSNIFFIIEPNHIITHLTTHVQPSGTFGIPYDTLIVCWGLDRGKKC</sequence>
<keyword evidence="2" id="KW-1133">Transmembrane helix</keyword>
<dbReference type="AlphaFoldDB" id="A0AA38NW28"/>
<accession>A0AA38NW28</accession>
<keyword evidence="2" id="KW-0472">Membrane</keyword>
<proteinExistence type="predicted"/>
<dbReference type="Proteomes" id="UP001163846">
    <property type="component" value="Unassembled WGS sequence"/>
</dbReference>
<evidence type="ECO:0000313" key="4">
    <source>
        <dbReference type="Proteomes" id="UP001163846"/>
    </source>
</evidence>
<comment type="caution">
    <text evidence="3">The sequence shown here is derived from an EMBL/GenBank/DDBJ whole genome shotgun (WGS) entry which is preliminary data.</text>
</comment>
<evidence type="ECO:0000313" key="3">
    <source>
        <dbReference type="EMBL" id="KAJ3831698.1"/>
    </source>
</evidence>
<feature type="compositionally biased region" description="Acidic residues" evidence="1">
    <location>
        <begin position="84"/>
        <end position="104"/>
    </location>
</feature>
<organism evidence="3 4">
    <name type="scientific">Lentinula raphanica</name>
    <dbReference type="NCBI Taxonomy" id="153919"/>
    <lineage>
        <taxon>Eukaryota</taxon>
        <taxon>Fungi</taxon>
        <taxon>Dikarya</taxon>
        <taxon>Basidiomycota</taxon>
        <taxon>Agaricomycotina</taxon>
        <taxon>Agaricomycetes</taxon>
        <taxon>Agaricomycetidae</taxon>
        <taxon>Agaricales</taxon>
        <taxon>Marasmiineae</taxon>
        <taxon>Omphalotaceae</taxon>
        <taxon>Lentinula</taxon>
    </lineage>
</organism>
<feature type="compositionally biased region" description="Polar residues" evidence="1">
    <location>
        <begin position="59"/>
        <end position="78"/>
    </location>
</feature>
<keyword evidence="4" id="KW-1185">Reference proteome</keyword>
<feature type="compositionally biased region" description="Acidic residues" evidence="1">
    <location>
        <begin position="34"/>
        <end position="51"/>
    </location>
</feature>
<gene>
    <name evidence="3" type="ORF">F5878DRAFT_571126</name>
</gene>
<reference evidence="3" key="1">
    <citation type="submission" date="2022-08" db="EMBL/GenBank/DDBJ databases">
        <authorList>
            <consortium name="DOE Joint Genome Institute"/>
            <person name="Min B."/>
            <person name="Riley R."/>
            <person name="Sierra-Patev S."/>
            <person name="Naranjo-Ortiz M."/>
            <person name="Looney B."/>
            <person name="Konkel Z."/>
            <person name="Slot J.C."/>
            <person name="Sakamoto Y."/>
            <person name="Steenwyk J.L."/>
            <person name="Rokas A."/>
            <person name="Carro J."/>
            <person name="Camarero S."/>
            <person name="Ferreira P."/>
            <person name="Molpeceres G."/>
            <person name="Ruiz-Duenas F.J."/>
            <person name="Serrano A."/>
            <person name="Henrissat B."/>
            <person name="Drula E."/>
            <person name="Hughes K.W."/>
            <person name="Mata J.L."/>
            <person name="Ishikawa N.K."/>
            <person name="Vargas-Isla R."/>
            <person name="Ushijima S."/>
            <person name="Smith C.A."/>
            <person name="Ahrendt S."/>
            <person name="Andreopoulos W."/>
            <person name="He G."/>
            <person name="Labutti K."/>
            <person name="Lipzen A."/>
            <person name="Ng V."/>
            <person name="Sandor L."/>
            <person name="Barry K."/>
            <person name="Martinez A.T."/>
            <person name="Xiao Y."/>
            <person name="Gibbons J.G."/>
            <person name="Terashima K."/>
            <person name="Hibbett D.S."/>
            <person name="Grigoriev I.V."/>
        </authorList>
    </citation>
    <scope>NUCLEOTIDE SEQUENCE</scope>
    <source>
        <strain evidence="3">TFB9207</strain>
    </source>
</reference>
<feature type="transmembrane region" description="Helical" evidence="2">
    <location>
        <begin position="157"/>
        <end position="174"/>
    </location>
</feature>
<name>A0AA38NW28_9AGAR</name>
<evidence type="ECO:0000256" key="2">
    <source>
        <dbReference type="SAM" id="Phobius"/>
    </source>
</evidence>
<evidence type="ECO:0000256" key="1">
    <source>
        <dbReference type="SAM" id="MobiDB-lite"/>
    </source>
</evidence>
<feature type="region of interest" description="Disordered" evidence="1">
    <location>
        <begin position="29"/>
        <end position="104"/>
    </location>
</feature>
<keyword evidence="2" id="KW-0812">Transmembrane</keyword>
<dbReference type="EMBL" id="MU807290">
    <property type="protein sequence ID" value="KAJ3831698.1"/>
    <property type="molecule type" value="Genomic_DNA"/>
</dbReference>
<protein>
    <submittedName>
        <fullName evidence="3">Uncharacterized protein</fullName>
    </submittedName>
</protein>